<proteinExistence type="predicted"/>
<sequence>MYKNLFNIEDGVAVDAEEVAEDNSEKEDVDWDENLKAYLVRTKAFTEEDHDPEGCLAREKIYESVRRGSRHKALVSREEEGEDDVDADPLEEIFRNIRERELTTTNDEVVEVQRGYESDNYLSDEARSLVNSDGDLDHDDATSRRSRYPRFNFNAAIPEFAKTMVFIDHEQFRYAIKKYSLASKKELRFVKNEPRRLRVKCKVTDSCPWRIYAAWNEEIRAVQNQFKPLKSNGASSGSSHGAGLFKPTAKSSVTHGTKRNSLLQTQLAPKNRLRSKDECAWPHLL</sequence>
<accession>A0A1R3J3T6</accession>
<dbReference type="EMBL" id="AWWV01008679">
    <property type="protein sequence ID" value="OMO89493.1"/>
    <property type="molecule type" value="Genomic_DNA"/>
</dbReference>
<dbReference type="OrthoDB" id="1000443at2759"/>
<comment type="caution">
    <text evidence="3">The sequence shown here is derived from an EMBL/GenBank/DDBJ whole genome shotgun (WGS) entry which is preliminary data.</text>
</comment>
<keyword evidence="4" id="KW-1185">Reference proteome</keyword>
<name>A0A1R3J3T6_COCAP</name>
<feature type="compositionally biased region" description="Low complexity" evidence="1">
    <location>
        <begin position="233"/>
        <end position="243"/>
    </location>
</feature>
<feature type="domain" description="Transposase MuDR plant" evidence="2">
    <location>
        <begin position="165"/>
        <end position="218"/>
    </location>
</feature>
<evidence type="ECO:0000313" key="4">
    <source>
        <dbReference type="Proteomes" id="UP000188268"/>
    </source>
</evidence>
<dbReference type="InterPro" id="IPR004332">
    <property type="entry name" value="Transposase_MuDR"/>
</dbReference>
<reference evidence="3 4" key="1">
    <citation type="submission" date="2013-09" db="EMBL/GenBank/DDBJ databases">
        <title>Corchorus capsularis genome sequencing.</title>
        <authorList>
            <person name="Alam M."/>
            <person name="Haque M.S."/>
            <person name="Islam M.S."/>
            <person name="Emdad E.M."/>
            <person name="Islam M.M."/>
            <person name="Ahmed B."/>
            <person name="Halim A."/>
            <person name="Hossen Q.M.M."/>
            <person name="Hossain M.Z."/>
            <person name="Ahmed R."/>
            <person name="Khan M.M."/>
            <person name="Islam R."/>
            <person name="Rashid M.M."/>
            <person name="Khan S.A."/>
            <person name="Rahman M.S."/>
            <person name="Alam M."/>
        </authorList>
    </citation>
    <scope>NUCLEOTIDE SEQUENCE [LARGE SCALE GENOMIC DNA]</scope>
    <source>
        <strain evidence="4">cv. CVL-1</strain>
        <tissue evidence="3">Whole seedling</tissue>
    </source>
</reference>
<dbReference type="Pfam" id="PF03108">
    <property type="entry name" value="DBD_Tnp_Mut"/>
    <property type="match status" value="1"/>
</dbReference>
<feature type="compositionally biased region" description="Polar residues" evidence="1">
    <location>
        <begin position="249"/>
        <end position="263"/>
    </location>
</feature>
<dbReference type="Proteomes" id="UP000188268">
    <property type="component" value="Unassembled WGS sequence"/>
</dbReference>
<evidence type="ECO:0000256" key="1">
    <source>
        <dbReference type="SAM" id="MobiDB-lite"/>
    </source>
</evidence>
<dbReference type="AlphaFoldDB" id="A0A1R3J3T6"/>
<protein>
    <submittedName>
        <fullName evidence="3">Transposase, MuDR, plant</fullName>
    </submittedName>
</protein>
<organism evidence="3 4">
    <name type="scientific">Corchorus capsularis</name>
    <name type="common">Jute</name>
    <dbReference type="NCBI Taxonomy" id="210143"/>
    <lineage>
        <taxon>Eukaryota</taxon>
        <taxon>Viridiplantae</taxon>
        <taxon>Streptophyta</taxon>
        <taxon>Embryophyta</taxon>
        <taxon>Tracheophyta</taxon>
        <taxon>Spermatophyta</taxon>
        <taxon>Magnoliopsida</taxon>
        <taxon>eudicotyledons</taxon>
        <taxon>Gunneridae</taxon>
        <taxon>Pentapetalae</taxon>
        <taxon>rosids</taxon>
        <taxon>malvids</taxon>
        <taxon>Malvales</taxon>
        <taxon>Malvaceae</taxon>
        <taxon>Grewioideae</taxon>
        <taxon>Apeibeae</taxon>
        <taxon>Corchorus</taxon>
    </lineage>
</organism>
<feature type="region of interest" description="Disordered" evidence="1">
    <location>
        <begin position="231"/>
        <end position="263"/>
    </location>
</feature>
<gene>
    <name evidence="3" type="ORF">CCACVL1_07797</name>
</gene>
<dbReference type="Gramene" id="OMO89493">
    <property type="protein sequence ID" value="OMO89493"/>
    <property type="gene ID" value="CCACVL1_07797"/>
</dbReference>
<evidence type="ECO:0000259" key="2">
    <source>
        <dbReference type="Pfam" id="PF03108"/>
    </source>
</evidence>
<evidence type="ECO:0000313" key="3">
    <source>
        <dbReference type="EMBL" id="OMO89493.1"/>
    </source>
</evidence>